<dbReference type="EMBL" id="FOIZ01000001">
    <property type="protein sequence ID" value="SEV87680.1"/>
    <property type="molecule type" value="Genomic_DNA"/>
</dbReference>
<dbReference type="SUPFAM" id="SSF54593">
    <property type="entry name" value="Glyoxalase/Bleomycin resistance protein/Dihydroxybiphenyl dioxygenase"/>
    <property type="match status" value="1"/>
</dbReference>
<keyword evidence="2" id="KW-0560">Oxidoreductase</keyword>
<evidence type="ECO:0000313" key="3">
    <source>
        <dbReference type="Proteomes" id="UP000199167"/>
    </source>
</evidence>
<reference evidence="2 3" key="1">
    <citation type="submission" date="2016-10" db="EMBL/GenBank/DDBJ databases">
        <authorList>
            <person name="de Groot N.N."/>
        </authorList>
    </citation>
    <scope>NUCLEOTIDE SEQUENCE [LARGE SCALE GENOMIC DNA]</scope>
    <source>
        <strain evidence="2 3">DSM 17925</strain>
    </source>
</reference>
<dbReference type="InterPro" id="IPR029068">
    <property type="entry name" value="Glyas_Bleomycin-R_OHBP_Dase"/>
</dbReference>
<protein>
    <submittedName>
        <fullName evidence="2">Catechol 2,3-dioxygenase</fullName>
    </submittedName>
</protein>
<dbReference type="PROSITE" id="PS51819">
    <property type="entry name" value="VOC"/>
    <property type="match status" value="1"/>
</dbReference>
<accession>A0A1I0MIT4</accession>
<organism evidence="2 3">
    <name type="scientific">Cognatiyoonia koreensis</name>
    <dbReference type="NCBI Taxonomy" id="364200"/>
    <lineage>
        <taxon>Bacteria</taxon>
        <taxon>Pseudomonadati</taxon>
        <taxon>Pseudomonadota</taxon>
        <taxon>Alphaproteobacteria</taxon>
        <taxon>Rhodobacterales</taxon>
        <taxon>Paracoccaceae</taxon>
        <taxon>Cognatiyoonia</taxon>
    </lineage>
</organism>
<sequence>MKLKLHHINLCSTNVGAMDTFYRDILLLGDEDPAALPPLNQEKGLVGDVSFVTDGDIQMHLTPRDVLNSFRSGQVVNPLERGHIAYRTDDIKGFMAHLDAQGVPYSDWGSNAVKGWHQVFFYDPDGNVIEVHQIVDTD</sequence>
<proteinExistence type="predicted"/>
<dbReference type="Proteomes" id="UP000199167">
    <property type="component" value="Unassembled WGS sequence"/>
</dbReference>
<dbReference type="GO" id="GO:0051213">
    <property type="term" value="F:dioxygenase activity"/>
    <property type="evidence" value="ECO:0007669"/>
    <property type="project" value="UniProtKB-KW"/>
</dbReference>
<dbReference type="Gene3D" id="3.10.180.10">
    <property type="entry name" value="2,3-Dihydroxybiphenyl 1,2-Dioxygenase, domain 1"/>
    <property type="match status" value="1"/>
</dbReference>
<gene>
    <name evidence="2" type="ORF">SAMN04488515_0012</name>
</gene>
<dbReference type="RefSeq" id="WP_089988744.1">
    <property type="nucleotide sequence ID" value="NZ_FOIZ01000001.1"/>
</dbReference>
<evidence type="ECO:0000313" key="2">
    <source>
        <dbReference type="EMBL" id="SEV87680.1"/>
    </source>
</evidence>
<dbReference type="STRING" id="364200.SAMN04488515_0012"/>
<dbReference type="InterPro" id="IPR004360">
    <property type="entry name" value="Glyas_Fos-R_dOase_dom"/>
</dbReference>
<dbReference type="InterPro" id="IPR037523">
    <property type="entry name" value="VOC_core"/>
</dbReference>
<name>A0A1I0MIT4_9RHOB</name>
<evidence type="ECO:0000259" key="1">
    <source>
        <dbReference type="PROSITE" id="PS51819"/>
    </source>
</evidence>
<dbReference type="OrthoDB" id="9812656at2"/>
<dbReference type="Pfam" id="PF00903">
    <property type="entry name" value="Glyoxalase"/>
    <property type="match status" value="1"/>
</dbReference>
<dbReference type="AlphaFoldDB" id="A0A1I0MIT4"/>
<keyword evidence="3" id="KW-1185">Reference proteome</keyword>
<feature type="domain" description="VOC" evidence="1">
    <location>
        <begin position="4"/>
        <end position="134"/>
    </location>
</feature>
<keyword evidence="2" id="KW-0223">Dioxygenase</keyword>